<dbReference type="OrthoDB" id="9810610at2"/>
<organism evidence="4 5">
    <name type="scientific">Methylosinus sporium</name>
    <dbReference type="NCBI Taxonomy" id="428"/>
    <lineage>
        <taxon>Bacteria</taxon>
        <taxon>Pseudomonadati</taxon>
        <taxon>Pseudomonadota</taxon>
        <taxon>Alphaproteobacteria</taxon>
        <taxon>Hyphomicrobiales</taxon>
        <taxon>Methylocystaceae</taxon>
        <taxon>Methylosinus</taxon>
    </lineage>
</organism>
<proteinExistence type="predicted"/>
<evidence type="ECO:0000256" key="3">
    <source>
        <dbReference type="SAM" id="SignalP"/>
    </source>
</evidence>
<sequence length="183" mass="19955">MSNLRKALPLVVATAFVSCAFAIGAEQKKAEPSAKEEAPRVREARVAPPPSDARQYCADVAAAAGAARNARQEKELLDIEQRIARRTADLEAKRAELQEVLDRYDTLLKQTDERLVSIYGRMRPEAAAAQFANMEEDMAAAMLMRLQPKQSSAILNEMEASRAVLLTKKVASLSSLVGGGKKQ</sequence>
<accession>A0A2U1SRU3</accession>
<dbReference type="EMBL" id="PUIV01000009">
    <property type="protein sequence ID" value="PWB94344.1"/>
    <property type="molecule type" value="Genomic_DNA"/>
</dbReference>
<keyword evidence="1" id="KW-0175">Coiled coil</keyword>
<dbReference type="SUPFAM" id="SSF158791">
    <property type="entry name" value="MgtE N-terminal domain-like"/>
    <property type="match status" value="1"/>
</dbReference>
<comment type="caution">
    <text evidence="4">The sequence shown here is derived from an EMBL/GenBank/DDBJ whole genome shotgun (WGS) entry which is preliminary data.</text>
</comment>
<dbReference type="RefSeq" id="WP_108916836.1">
    <property type="nucleotide sequence ID" value="NZ_BGJY01000003.1"/>
</dbReference>
<keyword evidence="3" id="KW-0732">Signal</keyword>
<feature type="coiled-coil region" evidence="1">
    <location>
        <begin position="87"/>
        <end position="114"/>
    </location>
</feature>
<evidence type="ECO:0000256" key="1">
    <source>
        <dbReference type="SAM" id="Coils"/>
    </source>
</evidence>
<name>A0A2U1SRU3_METSR</name>
<dbReference type="AlphaFoldDB" id="A0A2U1SRU3"/>
<protein>
    <recommendedName>
        <fullName evidence="6">MgtE protein</fullName>
    </recommendedName>
</protein>
<reference evidence="4 5" key="1">
    <citation type="journal article" date="2018" name="Appl. Microbiol. Biotechnol.">
        <title>Co-cultivation of the strictly anaerobic methanogen Methanosarcina barkeri with aerobic methanotrophs in an oxygen-limited membrane bioreactor.</title>
        <authorList>
            <person name="In 't Zandt M.H."/>
            <person name="van den Bosch T.J.M."/>
            <person name="Rijkers R."/>
            <person name="van Kessel M.A.H.J."/>
            <person name="Jetten M.S.M."/>
            <person name="Welte C.U."/>
        </authorList>
    </citation>
    <scope>NUCLEOTIDE SEQUENCE [LARGE SCALE GENOMIC DNA]</scope>
    <source>
        <strain evidence="4 5">DSM 17706</strain>
    </source>
</reference>
<evidence type="ECO:0000256" key="2">
    <source>
        <dbReference type="SAM" id="MobiDB-lite"/>
    </source>
</evidence>
<feature type="compositionally biased region" description="Basic and acidic residues" evidence="2">
    <location>
        <begin position="28"/>
        <end position="45"/>
    </location>
</feature>
<dbReference type="Proteomes" id="UP000245137">
    <property type="component" value="Unassembled WGS sequence"/>
</dbReference>
<evidence type="ECO:0000313" key="4">
    <source>
        <dbReference type="EMBL" id="PWB94344.1"/>
    </source>
</evidence>
<feature type="signal peptide" evidence="3">
    <location>
        <begin position="1"/>
        <end position="22"/>
    </location>
</feature>
<dbReference type="PROSITE" id="PS51257">
    <property type="entry name" value="PROKAR_LIPOPROTEIN"/>
    <property type="match status" value="1"/>
</dbReference>
<keyword evidence="5" id="KW-1185">Reference proteome</keyword>
<evidence type="ECO:0008006" key="6">
    <source>
        <dbReference type="Google" id="ProtNLM"/>
    </source>
</evidence>
<feature type="chain" id="PRO_5015594071" description="MgtE protein" evidence="3">
    <location>
        <begin position="23"/>
        <end position="183"/>
    </location>
</feature>
<gene>
    <name evidence="4" type="ORF">C5689_08455</name>
</gene>
<feature type="region of interest" description="Disordered" evidence="2">
    <location>
        <begin position="28"/>
        <end position="52"/>
    </location>
</feature>
<evidence type="ECO:0000313" key="5">
    <source>
        <dbReference type="Proteomes" id="UP000245137"/>
    </source>
</evidence>